<evidence type="ECO:0000313" key="3">
    <source>
        <dbReference type="Proteomes" id="UP000564536"/>
    </source>
</evidence>
<feature type="transmembrane region" description="Helical" evidence="1">
    <location>
        <begin position="32"/>
        <end position="49"/>
    </location>
</feature>
<organism evidence="2 3">
    <name type="scientific">Listeria weihenstephanensis</name>
    <dbReference type="NCBI Taxonomy" id="1006155"/>
    <lineage>
        <taxon>Bacteria</taxon>
        <taxon>Bacillati</taxon>
        <taxon>Bacillota</taxon>
        <taxon>Bacilli</taxon>
        <taxon>Bacillales</taxon>
        <taxon>Listeriaceae</taxon>
        <taxon>Listeria</taxon>
    </lineage>
</organism>
<accession>A0A841ZBP7</accession>
<gene>
    <name evidence="2" type="ORF">HB943_15000</name>
</gene>
<name>A0A841ZBP7_9LIST</name>
<sequence>MRKYTYFIYLGQLIFVIPAILCALHMVSTSIMMAGFLLGLLIMIVGFRARKKIRESKISNES</sequence>
<comment type="caution">
    <text evidence="2">The sequence shown here is derived from an EMBL/GenBank/DDBJ whole genome shotgun (WGS) entry which is preliminary data.</text>
</comment>
<reference evidence="2 3" key="1">
    <citation type="submission" date="2020-03" db="EMBL/GenBank/DDBJ databases">
        <title>Soil Listeria distribution.</title>
        <authorList>
            <person name="Liao J."/>
            <person name="Wiedmann M."/>
        </authorList>
    </citation>
    <scope>NUCLEOTIDE SEQUENCE [LARGE SCALE GENOMIC DNA]</scope>
    <source>
        <strain evidence="2 3">FSL L7-1523</strain>
    </source>
</reference>
<keyword evidence="1" id="KW-1133">Transmembrane helix</keyword>
<feature type="transmembrane region" description="Helical" evidence="1">
    <location>
        <begin position="7"/>
        <end position="26"/>
    </location>
</feature>
<dbReference type="EMBL" id="JAARRL010000033">
    <property type="protein sequence ID" value="MBC1501907.1"/>
    <property type="molecule type" value="Genomic_DNA"/>
</dbReference>
<evidence type="ECO:0000256" key="1">
    <source>
        <dbReference type="SAM" id="Phobius"/>
    </source>
</evidence>
<keyword evidence="1" id="KW-0812">Transmembrane</keyword>
<protein>
    <submittedName>
        <fullName evidence="2">Uncharacterized protein</fullName>
    </submittedName>
</protein>
<keyword evidence="1" id="KW-0472">Membrane</keyword>
<dbReference type="RefSeq" id="WP_185427318.1">
    <property type="nucleotide sequence ID" value="NZ_JAARRL010000033.1"/>
</dbReference>
<dbReference type="Proteomes" id="UP000564536">
    <property type="component" value="Unassembled WGS sequence"/>
</dbReference>
<evidence type="ECO:0000313" key="2">
    <source>
        <dbReference type="EMBL" id="MBC1501907.1"/>
    </source>
</evidence>
<dbReference type="AlphaFoldDB" id="A0A841ZBP7"/>
<proteinExistence type="predicted"/>